<dbReference type="SMART" id="SM00062">
    <property type="entry name" value="PBPb"/>
    <property type="match status" value="1"/>
</dbReference>
<dbReference type="RefSeq" id="WP_264241726.1">
    <property type="nucleotide sequence ID" value="NZ_CP107567.1"/>
</dbReference>
<dbReference type="Pfam" id="PF00497">
    <property type="entry name" value="SBP_bac_3"/>
    <property type="match status" value="1"/>
</dbReference>
<evidence type="ECO:0000313" key="8">
    <source>
        <dbReference type="EMBL" id="UYQ60520.1"/>
    </source>
</evidence>
<dbReference type="Gene3D" id="3.40.190.10">
    <property type="entry name" value="Periplasmic binding protein-like II"/>
    <property type="match status" value="2"/>
</dbReference>
<evidence type="ECO:0000256" key="4">
    <source>
        <dbReference type="RuleBase" id="RU003744"/>
    </source>
</evidence>
<organism evidence="8 9">
    <name type="scientific">Streptomyces peucetius</name>
    <dbReference type="NCBI Taxonomy" id="1950"/>
    <lineage>
        <taxon>Bacteria</taxon>
        <taxon>Bacillati</taxon>
        <taxon>Actinomycetota</taxon>
        <taxon>Actinomycetes</taxon>
        <taxon>Kitasatosporales</taxon>
        <taxon>Streptomycetaceae</taxon>
        <taxon>Streptomyces</taxon>
    </lineage>
</organism>
<dbReference type="SMART" id="SM00079">
    <property type="entry name" value="PBPe"/>
    <property type="match status" value="1"/>
</dbReference>
<name>A0ABY6I431_STRPE</name>
<dbReference type="PANTHER" id="PTHR30085:SF6">
    <property type="entry name" value="ABC TRANSPORTER GLUTAMINE-BINDING PROTEIN GLNH"/>
    <property type="match status" value="1"/>
</dbReference>
<dbReference type="InterPro" id="IPR001638">
    <property type="entry name" value="Solute-binding_3/MltF_N"/>
</dbReference>
<evidence type="ECO:0000256" key="2">
    <source>
        <dbReference type="ARBA" id="ARBA00022448"/>
    </source>
</evidence>
<keyword evidence="9" id="KW-1185">Reference proteome</keyword>
<keyword evidence="2" id="KW-0813">Transport</keyword>
<dbReference type="PANTHER" id="PTHR30085">
    <property type="entry name" value="AMINO ACID ABC TRANSPORTER PERMEASE"/>
    <property type="match status" value="1"/>
</dbReference>
<sequence length="307" mass="32699">MKAYKSAATAAVTVFAVALTATGCAGDSEGAGSGPSRTVNAEDLPELPTYKVATDVDIDSPTWEKAKKAGKLVIGAKNDQPFLGFEDENGQRSGFDIEIAKMIAADLGFSSRQIEFKTVDTAVREAAISGGEVDLYVGTYTINEERKKKVAFAGPYYLAGADLLIREDDRTIAGPFSLEGKTVCSATGSTALAEIKKPEYNTQTVETPKYTECVQRLLAGEVDAVTTDDAILKGYAAQHPDKLKVVGQPFTEEPYGIGMAKGDEALRDAVSDALQAHDENGDYKLAYDATLGLSGSRYVGPPMVRRD</sequence>
<feature type="chain" id="PRO_5045425955" evidence="5">
    <location>
        <begin position="26"/>
        <end position="307"/>
    </location>
</feature>
<reference evidence="8" key="1">
    <citation type="submission" date="2022-10" db="EMBL/GenBank/DDBJ databases">
        <title>Cytochrome P450 Catalyzes Benzene Ring Formation in the Biosynthesis of Trialkyl-Substituted Aromatic Polyketides.</title>
        <authorList>
            <person name="Zhao E."/>
            <person name="Ge H."/>
        </authorList>
    </citation>
    <scope>NUCLEOTIDE SEQUENCE</scope>
    <source>
        <strain evidence="8">NA0869</strain>
    </source>
</reference>
<dbReference type="PROSITE" id="PS01039">
    <property type="entry name" value="SBP_BACTERIAL_3"/>
    <property type="match status" value="1"/>
</dbReference>
<dbReference type="SUPFAM" id="SSF53850">
    <property type="entry name" value="Periplasmic binding protein-like II"/>
    <property type="match status" value="1"/>
</dbReference>
<feature type="domain" description="Ionotropic glutamate receptor C-terminal" evidence="7">
    <location>
        <begin position="71"/>
        <end position="284"/>
    </location>
</feature>
<dbReference type="EMBL" id="CP107567">
    <property type="protein sequence ID" value="UYQ60520.1"/>
    <property type="molecule type" value="Genomic_DNA"/>
</dbReference>
<proteinExistence type="inferred from homology"/>
<evidence type="ECO:0000256" key="5">
    <source>
        <dbReference type="SAM" id="SignalP"/>
    </source>
</evidence>
<evidence type="ECO:0000259" key="6">
    <source>
        <dbReference type="SMART" id="SM00062"/>
    </source>
</evidence>
<evidence type="ECO:0000313" key="9">
    <source>
        <dbReference type="Proteomes" id="UP001163878"/>
    </source>
</evidence>
<keyword evidence="3 5" id="KW-0732">Signal</keyword>
<accession>A0ABY6I431</accession>
<dbReference type="InterPro" id="IPR051455">
    <property type="entry name" value="Bact_solute-bind_prot3"/>
</dbReference>
<dbReference type="CDD" id="cd13690">
    <property type="entry name" value="PBP2_GluB"/>
    <property type="match status" value="1"/>
</dbReference>
<dbReference type="InterPro" id="IPR018313">
    <property type="entry name" value="SBP_3_CS"/>
</dbReference>
<dbReference type="InterPro" id="IPR001320">
    <property type="entry name" value="Iontro_rcpt_C"/>
</dbReference>
<gene>
    <name evidence="8" type="ORF">OGH68_02860</name>
</gene>
<dbReference type="PROSITE" id="PS51257">
    <property type="entry name" value="PROKAR_LIPOPROTEIN"/>
    <property type="match status" value="1"/>
</dbReference>
<comment type="similarity">
    <text evidence="1 4">Belongs to the bacterial solute-binding protein 3 family.</text>
</comment>
<dbReference type="Proteomes" id="UP001163878">
    <property type="component" value="Chromosome"/>
</dbReference>
<feature type="signal peptide" evidence="5">
    <location>
        <begin position="1"/>
        <end position="25"/>
    </location>
</feature>
<evidence type="ECO:0000259" key="7">
    <source>
        <dbReference type="SMART" id="SM00079"/>
    </source>
</evidence>
<evidence type="ECO:0000256" key="1">
    <source>
        <dbReference type="ARBA" id="ARBA00010333"/>
    </source>
</evidence>
<protein>
    <submittedName>
        <fullName evidence="8">Glutamate ABC transporter substrate-binding protein</fullName>
    </submittedName>
</protein>
<feature type="domain" description="Solute-binding protein family 3/N-terminal" evidence="6">
    <location>
        <begin position="71"/>
        <end position="294"/>
    </location>
</feature>
<evidence type="ECO:0000256" key="3">
    <source>
        <dbReference type="ARBA" id="ARBA00022729"/>
    </source>
</evidence>